<proteinExistence type="predicted"/>
<evidence type="ECO:0000313" key="2">
    <source>
        <dbReference type="EMBL" id="CAK5272149.1"/>
    </source>
</evidence>
<evidence type="ECO:0000313" key="3">
    <source>
        <dbReference type="Proteomes" id="UP001295794"/>
    </source>
</evidence>
<comment type="caution">
    <text evidence="2">The sequence shown here is derived from an EMBL/GenBank/DDBJ whole genome shotgun (WGS) entry which is preliminary data.</text>
</comment>
<keyword evidence="3" id="KW-1185">Reference proteome</keyword>
<dbReference type="EMBL" id="CAVNYO010000181">
    <property type="protein sequence ID" value="CAK5272149.1"/>
    <property type="molecule type" value="Genomic_DNA"/>
</dbReference>
<name>A0AAD2HC89_9AGAR</name>
<reference evidence="2" key="1">
    <citation type="submission" date="2023-11" db="EMBL/GenBank/DDBJ databases">
        <authorList>
            <person name="De Vega J J."/>
            <person name="De Vega J J."/>
        </authorList>
    </citation>
    <scope>NUCLEOTIDE SEQUENCE</scope>
</reference>
<evidence type="ECO:0000256" key="1">
    <source>
        <dbReference type="SAM" id="MobiDB-lite"/>
    </source>
</evidence>
<protein>
    <submittedName>
        <fullName evidence="2">Uncharacterized protein</fullName>
    </submittedName>
</protein>
<dbReference type="Proteomes" id="UP001295794">
    <property type="component" value="Unassembled WGS sequence"/>
</dbReference>
<accession>A0AAD2HC89</accession>
<gene>
    <name evidence="2" type="ORF">MYCIT1_LOCUS17713</name>
</gene>
<feature type="region of interest" description="Disordered" evidence="1">
    <location>
        <begin position="39"/>
        <end position="63"/>
    </location>
</feature>
<dbReference type="AlphaFoldDB" id="A0AAD2HC89"/>
<feature type="non-terminal residue" evidence="2">
    <location>
        <position position="1"/>
    </location>
</feature>
<sequence length="171" mass="19477">PKTYALQIRPSQEHRLYTDHLVEHLDAGLDRAEALLRRRGRNDAEGHDRGRPPRRGQPERGLDLRRERGVRAVVLQASAQPFERECDPHPMLEHAGRVVAPVRELRRVSRRGSVRQHTHGSTRLDGIGLRWDFGREALDDGLVLPEQDRSVSATQPVDTLVDPVLLFSCDR</sequence>
<organism evidence="2 3">
    <name type="scientific">Mycena citricolor</name>
    <dbReference type="NCBI Taxonomy" id="2018698"/>
    <lineage>
        <taxon>Eukaryota</taxon>
        <taxon>Fungi</taxon>
        <taxon>Dikarya</taxon>
        <taxon>Basidiomycota</taxon>
        <taxon>Agaricomycotina</taxon>
        <taxon>Agaricomycetes</taxon>
        <taxon>Agaricomycetidae</taxon>
        <taxon>Agaricales</taxon>
        <taxon>Marasmiineae</taxon>
        <taxon>Mycenaceae</taxon>
        <taxon>Mycena</taxon>
    </lineage>
</organism>